<feature type="compositionally biased region" description="Polar residues" evidence="1">
    <location>
        <begin position="262"/>
        <end position="274"/>
    </location>
</feature>
<dbReference type="EMBL" id="JAYKXP010000193">
    <property type="protein sequence ID" value="KAK7020159.1"/>
    <property type="molecule type" value="Genomic_DNA"/>
</dbReference>
<feature type="compositionally biased region" description="Basic and acidic residues" evidence="1">
    <location>
        <begin position="278"/>
        <end position="301"/>
    </location>
</feature>
<evidence type="ECO:0000313" key="2">
    <source>
        <dbReference type="EMBL" id="KAK7020159.1"/>
    </source>
</evidence>
<feature type="compositionally biased region" description="Pro residues" evidence="1">
    <location>
        <begin position="162"/>
        <end position="174"/>
    </location>
</feature>
<feature type="compositionally biased region" description="Basic and acidic residues" evidence="1">
    <location>
        <begin position="666"/>
        <end position="682"/>
    </location>
</feature>
<proteinExistence type="predicted"/>
<evidence type="ECO:0008006" key="4">
    <source>
        <dbReference type="Google" id="ProtNLM"/>
    </source>
</evidence>
<gene>
    <name evidence="2" type="ORF">VNI00_017837</name>
</gene>
<name>A0AAW0B2R2_9AGAR</name>
<comment type="caution">
    <text evidence="2">The sequence shown here is derived from an EMBL/GenBank/DDBJ whole genome shotgun (WGS) entry which is preliminary data.</text>
</comment>
<dbReference type="Proteomes" id="UP001383192">
    <property type="component" value="Unassembled WGS sequence"/>
</dbReference>
<reference evidence="2 3" key="1">
    <citation type="submission" date="2024-01" db="EMBL/GenBank/DDBJ databases">
        <title>A draft genome for a cacao thread blight-causing isolate of Paramarasmius palmivorus.</title>
        <authorList>
            <person name="Baruah I.K."/>
            <person name="Bukari Y."/>
            <person name="Amoako-Attah I."/>
            <person name="Meinhardt L.W."/>
            <person name="Bailey B.A."/>
            <person name="Cohen S.P."/>
        </authorList>
    </citation>
    <scope>NUCLEOTIDE SEQUENCE [LARGE SCALE GENOMIC DNA]</scope>
    <source>
        <strain evidence="2 3">GH-12</strain>
    </source>
</reference>
<accession>A0AAW0B2R2</accession>
<feature type="compositionally biased region" description="Low complexity" evidence="1">
    <location>
        <begin position="606"/>
        <end position="618"/>
    </location>
</feature>
<feature type="region of interest" description="Disordered" evidence="1">
    <location>
        <begin position="1"/>
        <end position="32"/>
    </location>
</feature>
<sequence length="682" mass="74508">MPTPIRNPFAPPPAPQPKPRKLKTKREEPEPLEMSPMEIYEQQLAMYERAKALVKAFLVYHDSVFGKEPEFIPTEHSVRKLLVAQKDNIHEYHKLCTDKDRGFHIPKSYMSVLLQICQLINMAVDAKVISRKEFSSWLPSTAETNELVKTFEDFDFHSSLPPPVRLKVKTPPPIASSSKGPKRKKPSSGLDISDSEPKPPKRSKIQIQEDSFSEDSYESEHAGVEETTKSYGGEWSYDGGQELTPVAPTKTSSRRRSPSPEATVTTQNKPSTSLPKGKGKDKASAPKPKGKDKTADREKILAPELRGPRSASTYPRVADKVIGGTSVSSSGQREVYHPPAPPHPNEDDGYVADELSTVGGHVYLQGNVQLSYDSVILATSIAPEPNFYTQGCDRCIQKGLGCSPRADGHAGCTGCKSTNQKCSFTQSLEETLAARDEQLDLGLQGHNGLVLQLEGLLSTTSSLQGALDMQFLATQHVLRLNRQLERQRILFLRSTRDPRVICALLRLLHLNEEALTTERLIVLLTALRIPHSSFDLQAAGFKVCGKEIHVVDMSTDKTLATYQQVVSLAESAFPPVDLAKWLEARDKAAPEDSPGSPMAQDPKLEGSSTSPSKASGSTVKTASPRSILDVPLSSSNIKDSKTEKKGAGSKSPMAVEKVGGSSSGDRIVDKSLREKSASPDSE</sequence>
<feature type="compositionally biased region" description="Pro residues" evidence="1">
    <location>
        <begin position="1"/>
        <end position="17"/>
    </location>
</feature>
<feature type="region of interest" description="Disordered" evidence="1">
    <location>
        <begin position="162"/>
        <end position="348"/>
    </location>
</feature>
<organism evidence="2 3">
    <name type="scientific">Paramarasmius palmivorus</name>
    <dbReference type="NCBI Taxonomy" id="297713"/>
    <lineage>
        <taxon>Eukaryota</taxon>
        <taxon>Fungi</taxon>
        <taxon>Dikarya</taxon>
        <taxon>Basidiomycota</taxon>
        <taxon>Agaricomycotina</taxon>
        <taxon>Agaricomycetes</taxon>
        <taxon>Agaricomycetidae</taxon>
        <taxon>Agaricales</taxon>
        <taxon>Marasmiineae</taxon>
        <taxon>Marasmiaceae</taxon>
        <taxon>Paramarasmius</taxon>
    </lineage>
</organism>
<evidence type="ECO:0000256" key="1">
    <source>
        <dbReference type="SAM" id="MobiDB-lite"/>
    </source>
</evidence>
<dbReference type="AlphaFoldDB" id="A0AAW0B2R2"/>
<keyword evidence="3" id="KW-1185">Reference proteome</keyword>
<evidence type="ECO:0000313" key="3">
    <source>
        <dbReference type="Proteomes" id="UP001383192"/>
    </source>
</evidence>
<protein>
    <recommendedName>
        <fullName evidence="4">Zn(2)-C6 fungal-type domain-containing protein</fullName>
    </recommendedName>
</protein>
<feature type="region of interest" description="Disordered" evidence="1">
    <location>
        <begin position="586"/>
        <end position="682"/>
    </location>
</feature>
<feature type="compositionally biased region" description="Basic and acidic residues" evidence="1">
    <location>
        <begin position="218"/>
        <end position="228"/>
    </location>
</feature>